<keyword evidence="11" id="KW-0539">Nucleus</keyword>
<dbReference type="GO" id="GO:0005524">
    <property type="term" value="F:ATP binding"/>
    <property type="evidence" value="ECO:0007669"/>
    <property type="project" value="UniProtKB-KW"/>
</dbReference>
<evidence type="ECO:0000256" key="6">
    <source>
        <dbReference type="ARBA" id="ARBA00022552"/>
    </source>
</evidence>
<keyword evidence="7" id="KW-0808">Transferase</keyword>
<dbReference type="Proteomes" id="UP001302602">
    <property type="component" value="Unassembled WGS sequence"/>
</dbReference>
<comment type="subcellular location">
    <subcellularLocation>
        <location evidence="2">Nucleus</location>
        <location evidence="2">Nucleolus</location>
    </subcellularLocation>
</comment>
<dbReference type="AlphaFoldDB" id="A0AAN6U1E4"/>
<feature type="region of interest" description="Disordered" evidence="12">
    <location>
        <begin position="563"/>
        <end position="627"/>
    </location>
</feature>
<feature type="region of interest" description="Disordered" evidence="12">
    <location>
        <begin position="1"/>
        <end position="22"/>
    </location>
</feature>
<keyword evidence="8" id="KW-0547">Nucleotide-binding</keyword>
<evidence type="ECO:0000313" key="14">
    <source>
        <dbReference type="EMBL" id="KAK4124652.1"/>
    </source>
</evidence>
<dbReference type="PANTHER" id="PTHR12755:SF3">
    <property type="entry name" value="POLYNUCLEOTIDE 5'-HYDROXYL-KINASE NOL9"/>
    <property type="match status" value="1"/>
</dbReference>
<dbReference type="FunFam" id="3.40.50.300:FF:001156">
    <property type="entry name" value="Polynucleotide 5-hydroxyl-kinase grc3"/>
    <property type="match status" value="1"/>
</dbReference>
<keyword evidence="10" id="KW-0067">ATP-binding</keyword>
<dbReference type="InterPro" id="IPR027417">
    <property type="entry name" value="P-loop_NTPase"/>
</dbReference>
<dbReference type="GO" id="GO:0005730">
    <property type="term" value="C:nucleolus"/>
    <property type="evidence" value="ECO:0007669"/>
    <property type="project" value="UniProtKB-SubCell"/>
</dbReference>
<dbReference type="PANTHER" id="PTHR12755">
    <property type="entry name" value="CLEAVAGE/POLYADENYLATION FACTOR IA SUBUNIT CLP1P"/>
    <property type="match status" value="1"/>
</dbReference>
<organism evidence="14 15">
    <name type="scientific">Parathielavia appendiculata</name>
    <dbReference type="NCBI Taxonomy" id="2587402"/>
    <lineage>
        <taxon>Eukaryota</taxon>
        <taxon>Fungi</taxon>
        <taxon>Dikarya</taxon>
        <taxon>Ascomycota</taxon>
        <taxon>Pezizomycotina</taxon>
        <taxon>Sordariomycetes</taxon>
        <taxon>Sordariomycetidae</taxon>
        <taxon>Sordariales</taxon>
        <taxon>Chaetomiaceae</taxon>
        <taxon>Parathielavia</taxon>
    </lineage>
</organism>
<feature type="compositionally biased region" description="Polar residues" evidence="12">
    <location>
        <begin position="106"/>
        <end position="132"/>
    </location>
</feature>
<accession>A0AAN6U1E4</accession>
<evidence type="ECO:0000256" key="1">
    <source>
        <dbReference type="ARBA" id="ARBA00003798"/>
    </source>
</evidence>
<evidence type="ECO:0000259" key="13">
    <source>
        <dbReference type="Pfam" id="PF16575"/>
    </source>
</evidence>
<feature type="compositionally biased region" description="Polar residues" evidence="12">
    <location>
        <begin position="592"/>
        <end position="603"/>
    </location>
</feature>
<dbReference type="Gene3D" id="3.40.50.300">
    <property type="entry name" value="P-loop containing nucleotide triphosphate hydrolases"/>
    <property type="match status" value="1"/>
</dbReference>
<reference evidence="14" key="1">
    <citation type="journal article" date="2023" name="Mol. Phylogenet. Evol.">
        <title>Genome-scale phylogeny and comparative genomics of the fungal order Sordariales.</title>
        <authorList>
            <person name="Hensen N."/>
            <person name="Bonometti L."/>
            <person name="Westerberg I."/>
            <person name="Brannstrom I.O."/>
            <person name="Guillou S."/>
            <person name="Cros-Aarteil S."/>
            <person name="Calhoun S."/>
            <person name="Haridas S."/>
            <person name="Kuo A."/>
            <person name="Mondo S."/>
            <person name="Pangilinan J."/>
            <person name="Riley R."/>
            <person name="LaButti K."/>
            <person name="Andreopoulos B."/>
            <person name="Lipzen A."/>
            <person name="Chen C."/>
            <person name="Yan M."/>
            <person name="Daum C."/>
            <person name="Ng V."/>
            <person name="Clum A."/>
            <person name="Steindorff A."/>
            <person name="Ohm R.A."/>
            <person name="Martin F."/>
            <person name="Silar P."/>
            <person name="Natvig D.O."/>
            <person name="Lalanne C."/>
            <person name="Gautier V."/>
            <person name="Ament-Velasquez S.L."/>
            <person name="Kruys A."/>
            <person name="Hutchinson M.I."/>
            <person name="Powell A.J."/>
            <person name="Barry K."/>
            <person name="Miller A.N."/>
            <person name="Grigoriev I.V."/>
            <person name="Debuchy R."/>
            <person name="Gladieux P."/>
            <person name="Hiltunen Thoren M."/>
            <person name="Johannesson H."/>
        </authorList>
    </citation>
    <scope>NUCLEOTIDE SEQUENCE</scope>
    <source>
        <strain evidence="14">CBS 731.68</strain>
    </source>
</reference>
<evidence type="ECO:0000256" key="2">
    <source>
        <dbReference type="ARBA" id="ARBA00004604"/>
    </source>
</evidence>
<proteinExistence type="inferred from homology"/>
<sequence length="799" mass="85719">MASVKKRKLDRGGGGSESGSSTPIAMSAFAARQQLWGVAATKAAAVFDKGTPESTTEDVTQSKQSETPSARSVAGRSSKRHAPEEPVSVEVKQTQGAGSEGEKRMSSSFTPRSESNGMPVRQYSSFKPNTKNLQKKAGGRLVLSTPEAERLVILGSYGIKVRQGEATIAGAILTASDDVQWVHAPRCHALPVLRTAEETVLELQPHPAAKGLRELAKLNPAFAKLWNENLHGADSTRSGETFQIIYTSEDLSKRSLLQELVSPAEWNKKLSGLVATNRKCAPVVFLCGPKSSGKSTFGRLIANRLMTDRGGSKNKPWSNVMVLDLDPGQPEYSPPGVISLTRITTPNLSPSFCHPSLTSEQGQIRAHAIASVTPAQDPAHFMDCVLDLFHHYRRGSDAKSPLIINTPGWIQGTGLDILTELITILCPTEVIYTSQDGPEETVSSLQSACSATNPPTLFSTLPSQPTEPPSSRTALHFRTMQTMSYFHLRHPPSQQRYPTWDPTPLTDLRPWRVRYAGTNRGFLGILCYDHQPAPELLAEAINGTVLALVKLEDRCAALRGLRPSLTDAYPDDPDVATGNDNHTPLPDPDMSGCSTSPPATISVTNDNTQDQQQRNQTSPCANGTTNNIPLIPLLPNPQGQTLSTTHSHTLGLVLVRGVDMSHNELQLLTPIPADTLAALGGEDVVLVAGRFDTPCWAYSEGLYLINHAAAAAPRKGRGNAFGSGSGSGSGGNGGEVVDDDDDEGEEGDEEEEDGDEDGEVVEAGGKRGSAVPWVEMLHGSQKRAVGSKVWRVRRDLGKG</sequence>
<evidence type="ECO:0000256" key="5">
    <source>
        <dbReference type="ARBA" id="ARBA00019824"/>
    </source>
</evidence>
<evidence type="ECO:0000256" key="11">
    <source>
        <dbReference type="ARBA" id="ARBA00023242"/>
    </source>
</evidence>
<evidence type="ECO:0000256" key="7">
    <source>
        <dbReference type="ARBA" id="ARBA00022679"/>
    </source>
</evidence>
<name>A0AAN6U1E4_9PEZI</name>
<feature type="compositionally biased region" description="Acidic residues" evidence="12">
    <location>
        <begin position="736"/>
        <end position="760"/>
    </location>
</feature>
<reference evidence="14" key="2">
    <citation type="submission" date="2023-05" db="EMBL/GenBank/DDBJ databases">
        <authorList>
            <consortium name="Lawrence Berkeley National Laboratory"/>
            <person name="Steindorff A."/>
            <person name="Hensen N."/>
            <person name="Bonometti L."/>
            <person name="Westerberg I."/>
            <person name="Brannstrom I.O."/>
            <person name="Guillou S."/>
            <person name="Cros-Aarteil S."/>
            <person name="Calhoun S."/>
            <person name="Haridas S."/>
            <person name="Kuo A."/>
            <person name="Mondo S."/>
            <person name="Pangilinan J."/>
            <person name="Riley R."/>
            <person name="Labutti K."/>
            <person name="Andreopoulos B."/>
            <person name="Lipzen A."/>
            <person name="Chen C."/>
            <person name="Yanf M."/>
            <person name="Daum C."/>
            <person name="Ng V."/>
            <person name="Clum A."/>
            <person name="Ohm R."/>
            <person name="Martin F."/>
            <person name="Silar P."/>
            <person name="Natvig D."/>
            <person name="Lalanne C."/>
            <person name="Gautier V."/>
            <person name="Ament-Velasquez S.L."/>
            <person name="Kruys A."/>
            <person name="Hutchinson M.I."/>
            <person name="Powell A.J."/>
            <person name="Barry K."/>
            <person name="Miller A.N."/>
            <person name="Grigoriev I.V."/>
            <person name="Debuchy R."/>
            <person name="Gladieux P."/>
            <person name="Thoren M.H."/>
            <person name="Johannesson H."/>
        </authorList>
    </citation>
    <scope>NUCLEOTIDE SEQUENCE</scope>
    <source>
        <strain evidence="14">CBS 731.68</strain>
    </source>
</reference>
<evidence type="ECO:0000256" key="9">
    <source>
        <dbReference type="ARBA" id="ARBA00022777"/>
    </source>
</evidence>
<protein>
    <recommendedName>
        <fullName evidence="5">Polynucleotide 5'-hydroxyl-kinase GRC3</fullName>
    </recommendedName>
    <alternativeName>
        <fullName evidence="4">Polynucleotide 5'-hydroxyl-kinase grc3</fullName>
    </alternativeName>
</protein>
<evidence type="ECO:0000256" key="3">
    <source>
        <dbReference type="ARBA" id="ARBA00011003"/>
    </source>
</evidence>
<feature type="compositionally biased region" description="Low complexity" evidence="12">
    <location>
        <begin position="604"/>
        <end position="617"/>
    </location>
</feature>
<evidence type="ECO:0000256" key="8">
    <source>
        <dbReference type="ARBA" id="ARBA00022741"/>
    </source>
</evidence>
<evidence type="ECO:0000313" key="15">
    <source>
        <dbReference type="Proteomes" id="UP001302602"/>
    </source>
</evidence>
<dbReference type="RefSeq" id="XP_062648423.1">
    <property type="nucleotide sequence ID" value="XM_062795200.1"/>
</dbReference>
<keyword evidence="9" id="KW-0418">Kinase</keyword>
<comment type="function">
    <text evidence="1">Polynucleotide 5'-kinase involved in rRNA processing.</text>
</comment>
<keyword evidence="6" id="KW-0698">rRNA processing</keyword>
<dbReference type="GeneID" id="87831969"/>
<evidence type="ECO:0000256" key="4">
    <source>
        <dbReference type="ARBA" id="ARBA00018706"/>
    </source>
</evidence>
<gene>
    <name evidence="14" type="ORF">N657DRAFT_663636</name>
</gene>
<feature type="domain" description="Clp1 P-loop" evidence="13">
    <location>
        <begin position="288"/>
        <end position="487"/>
    </location>
</feature>
<feature type="compositionally biased region" description="Polar residues" evidence="12">
    <location>
        <begin position="52"/>
        <end position="70"/>
    </location>
</feature>
<keyword evidence="15" id="KW-1185">Reference proteome</keyword>
<comment type="similarity">
    <text evidence="3">Belongs to the Clp1 family. NOL9/GRC3 subfamily.</text>
</comment>
<dbReference type="EMBL" id="MU853227">
    <property type="protein sequence ID" value="KAK4124652.1"/>
    <property type="molecule type" value="Genomic_DNA"/>
</dbReference>
<evidence type="ECO:0000256" key="10">
    <source>
        <dbReference type="ARBA" id="ARBA00022840"/>
    </source>
</evidence>
<comment type="caution">
    <text evidence="14">The sequence shown here is derived from an EMBL/GenBank/DDBJ whole genome shotgun (WGS) entry which is preliminary data.</text>
</comment>
<dbReference type="Pfam" id="PF16575">
    <property type="entry name" value="CLP1_P"/>
    <property type="match status" value="1"/>
</dbReference>
<feature type="region of interest" description="Disordered" evidence="12">
    <location>
        <begin position="47"/>
        <end position="138"/>
    </location>
</feature>
<dbReference type="InterPro" id="IPR032319">
    <property type="entry name" value="CLP1_P"/>
</dbReference>
<feature type="compositionally biased region" description="Gly residues" evidence="12">
    <location>
        <begin position="719"/>
        <end position="734"/>
    </location>
</feature>
<feature type="region of interest" description="Disordered" evidence="12">
    <location>
        <begin position="714"/>
        <end position="774"/>
    </location>
</feature>
<evidence type="ECO:0000256" key="12">
    <source>
        <dbReference type="SAM" id="MobiDB-lite"/>
    </source>
</evidence>
<dbReference type="GO" id="GO:0051731">
    <property type="term" value="F:polynucleotide 5'-hydroxyl-kinase activity"/>
    <property type="evidence" value="ECO:0007669"/>
    <property type="project" value="InterPro"/>
</dbReference>
<dbReference type="GO" id="GO:0000448">
    <property type="term" value="P:cleavage in ITS2 between 5.8S rRNA and LSU-rRNA of tricistronic rRNA transcript (SSU-rRNA, 5.8S rRNA, LSU-rRNA)"/>
    <property type="evidence" value="ECO:0007669"/>
    <property type="project" value="TreeGrafter"/>
</dbReference>
<dbReference type="InterPro" id="IPR045116">
    <property type="entry name" value="Clp1/Grc3"/>
</dbReference>